<dbReference type="EMBL" id="CP024785">
    <property type="protein sequence ID" value="AUB36874.1"/>
    <property type="molecule type" value="Genomic_DNA"/>
</dbReference>
<dbReference type="AlphaFoldDB" id="A0A2K8SN19"/>
<evidence type="ECO:0000313" key="2">
    <source>
        <dbReference type="Proteomes" id="UP000232003"/>
    </source>
</evidence>
<protein>
    <submittedName>
        <fullName evidence="1">Uncharacterized protein</fullName>
    </submittedName>
</protein>
<dbReference type="Proteomes" id="UP000232003">
    <property type="component" value="Chromosome"/>
</dbReference>
<dbReference type="KEGG" id="nfl:COO91_02799"/>
<name>A0A2K8SN19_9NOSO</name>
<sequence length="66" mass="7804">MEEEQTKKHLLVNKDSLDYLKKVELIDAIRQARVSASNFVALDTDKKLKTLSEYQFFIQNRTNCRK</sequence>
<dbReference type="RefSeq" id="WP_339382287.1">
    <property type="nucleotide sequence ID" value="NZ_CAWNNC010000001.1"/>
</dbReference>
<keyword evidence="2" id="KW-1185">Reference proteome</keyword>
<proteinExistence type="predicted"/>
<organism evidence="1 2">
    <name type="scientific">Nostoc flagelliforme CCNUN1</name>
    <dbReference type="NCBI Taxonomy" id="2038116"/>
    <lineage>
        <taxon>Bacteria</taxon>
        <taxon>Bacillati</taxon>
        <taxon>Cyanobacteriota</taxon>
        <taxon>Cyanophyceae</taxon>
        <taxon>Nostocales</taxon>
        <taxon>Nostocaceae</taxon>
        <taxon>Nostoc</taxon>
    </lineage>
</organism>
<reference evidence="1 2" key="1">
    <citation type="submission" date="2017-11" db="EMBL/GenBank/DDBJ databases">
        <title>Complete genome of a free-living desiccation-tolerant cyanobacterium and its photosynthetic adaptation to extreme terrestrial habitat.</title>
        <authorList>
            <person name="Shang J."/>
        </authorList>
    </citation>
    <scope>NUCLEOTIDE SEQUENCE [LARGE SCALE GENOMIC DNA]</scope>
    <source>
        <strain evidence="1 2">CCNUN1</strain>
    </source>
</reference>
<evidence type="ECO:0000313" key="1">
    <source>
        <dbReference type="EMBL" id="AUB36874.1"/>
    </source>
</evidence>
<gene>
    <name evidence="1" type="ORF">COO91_02799</name>
</gene>
<accession>A0A2K8SN19</accession>